<dbReference type="PROSITE" id="PS51819">
    <property type="entry name" value="VOC"/>
    <property type="match status" value="1"/>
</dbReference>
<accession>S0ES32</accession>
<dbReference type="eggNOG" id="COG0346">
    <property type="taxonomic scope" value="Bacteria"/>
</dbReference>
<dbReference type="KEGG" id="ccz:CCALI_00046"/>
<dbReference type="PATRIC" id="fig|1303518.3.peg.48"/>
<sequence>MGFQFEGVMAVVMVQDIERALRFYRDLLGFTVQEEQEDWVFFQEGVGLQAAPEAGTTVRFEANAVVLTLIVKDVVAAYRELTERGVAFFLPPTPQNGLMIAVLRDTENNLIQLLQLPDGNVRISPE</sequence>
<dbReference type="PANTHER" id="PTHR33993">
    <property type="entry name" value="GLYOXALASE-RELATED"/>
    <property type="match status" value="1"/>
</dbReference>
<evidence type="ECO:0000313" key="2">
    <source>
        <dbReference type="EMBL" id="CCW33886.1"/>
    </source>
</evidence>
<dbReference type="Gene3D" id="3.10.180.10">
    <property type="entry name" value="2,3-Dihydroxybiphenyl 1,2-Dioxygenase, domain 1"/>
    <property type="match status" value="1"/>
</dbReference>
<dbReference type="HOGENOM" id="CLU_1977620_0_0_0"/>
<gene>
    <name evidence="2" type="ORF">CCALI_00046</name>
</gene>
<dbReference type="GO" id="GO:0016829">
    <property type="term" value="F:lyase activity"/>
    <property type="evidence" value="ECO:0007669"/>
    <property type="project" value="UniProtKB-KW"/>
</dbReference>
<dbReference type="Pfam" id="PF00903">
    <property type="entry name" value="Glyoxalase"/>
    <property type="match status" value="1"/>
</dbReference>
<dbReference type="InterPro" id="IPR029068">
    <property type="entry name" value="Glyas_Bleomycin-R_OHBP_Dase"/>
</dbReference>
<evidence type="ECO:0000259" key="1">
    <source>
        <dbReference type="PROSITE" id="PS51819"/>
    </source>
</evidence>
<dbReference type="EMBL" id="HF951689">
    <property type="protein sequence ID" value="CCW33886.1"/>
    <property type="molecule type" value="Genomic_DNA"/>
</dbReference>
<feature type="domain" description="VOC" evidence="1">
    <location>
        <begin position="4"/>
        <end position="116"/>
    </location>
</feature>
<proteinExistence type="predicted"/>
<dbReference type="FunCoup" id="S0ES32">
    <property type="interactions" value="39"/>
</dbReference>
<dbReference type="Proteomes" id="UP000014227">
    <property type="component" value="Chromosome I"/>
</dbReference>
<name>S0ES32_CHTCT</name>
<dbReference type="SUPFAM" id="SSF54593">
    <property type="entry name" value="Glyoxalase/Bleomycin resistance protein/Dihydroxybiphenyl dioxygenase"/>
    <property type="match status" value="1"/>
</dbReference>
<dbReference type="InterPro" id="IPR004360">
    <property type="entry name" value="Glyas_Fos-R_dOase_dom"/>
</dbReference>
<keyword evidence="3" id="KW-1185">Reference proteome</keyword>
<evidence type="ECO:0000313" key="3">
    <source>
        <dbReference type="Proteomes" id="UP000014227"/>
    </source>
</evidence>
<dbReference type="InterPro" id="IPR037523">
    <property type="entry name" value="VOC_core"/>
</dbReference>
<dbReference type="AlphaFoldDB" id="S0ES32"/>
<dbReference type="InParanoid" id="S0ES32"/>
<organism evidence="2 3">
    <name type="scientific">Chthonomonas calidirosea (strain DSM 23976 / ICMP 18418 / T49)</name>
    <dbReference type="NCBI Taxonomy" id="1303518"/>
    <lineage>
        <taxon>Bacteria</taxon>
        <taxon>Bacillati</taxon>
        <taxon>Armatimonadota</taxon>
        <taxon>Chthonomonadia</taxon>
        <taxon>Chthonomonadales</taxon>
        <taxon>Chthonomonadaceae</taxon>
        <taxon>Chthonomonas</taxon>
    </lineage>
</organism>
<reference evidence="3" key="1">
    <citation type="submission" date="2013-03" db="EMBL/GenBank/DDBJ databases">
        <title>Genome sequence of Chthonomonas calidirosea, the first sequenced genome from the Armatimonadetes phylum (formally candidate division OP10).</title>
        <authorList>
            <person name="Lee K.C.Y."/>
            <person name="Morgan X.C."/>
            <person name="Dunfield P.F."/>
            <person name="Tamas I."/>
            <person name="Houghton K.M."/>
            <person name="Vyssotski M."/>
            <person name="Ryan J.L.J."/>
            <person name="Lagutin K."/>
            <person name="McDonald I.R."/>
            <person name="Stott M.B."/>
        </authorList>
    </citation>
    <scope>NUCLEOTIDE SEQUENCE [LARGE SCALE GENOMIC DNA]</scope>
    <source>
        <strain evidence="3">DSM 23976 / ICMP 18418 / T49</strain>
    </source>
</reference>
<protein>
    <submittedName>
        <fullName evidence="2">Predicted enzyme related to lactoylglutathione lyase</fullName>
    </submittedName>
</protein>
<dbReference type="InterPro" id="IPR052164">
    <property type="entry name" value="Anthracycline_SecMetBiosynth"/>
</dbReference>
<keyword evidence="2" id="KW-0456">Lyase</keyword>